<evidence type="ECO:0000313" key="3">
    <source>
        <dbReference type="Proteomes" id="UP000309340"/>
    </source>
</evidence>
<proteinExistence type="predicted"/>
<feature type="compositionally biased region" description="Low complexity" evidence="1">
    <location>
        <begin position="179"/>
        <end position="190"/>
    </location>
</feature>
<organism evidence="2 3">
    <name type="scientific">Friedmanniomyces simplex</name>
    <dbReference type="NCBI Taxonomy" id="329884"/>
    <lineage>
        <taxon>Eukaryota</taxon>
        <taxon>Fungi</taxon>
        <taxon>Dikarya</taxon>
        <taxon>Ascomycota</taxon>
        <taxon>Pezizomycotina</taxon>
        <taxon>Dothideomycetes</taxon>
        <taxon>Dothideomycetidae</taxon>
        <taxon>Mycosphaerellales</taxon>
        <taxon>Teratosphaeriaceae</taxon>
        <taxon>Friedmanniomyces</taxon>
    </lineage>
</organism>
<reference evidence="2 3" key="1">
    <citation type="submission" date="2017-03" db="EMBL/GenBank/DDBJ databases">
        <title>Genomes of endolithic fungi from Antarctica.</title>
        <authorList>
            <person name="Coleine C."/>
            <person name="Masonjones S."/>
            <person name="Stajich J.E."/>
        </authorList>
    </citation>
    <scope>NUCLEOTIDE SEQUENCE [LARGE SCALE GENOMIC DNA]</scope>
    <source>
        <strain evidence="2 3">CCFEE 5184</strain>
    </source>
</reference>
<feature type="region of interest" description="Disordered" evidence="1">
    <location>
        <begin position="174"/>
        <end position="208"/>
    </location>
</feature>
<dbReference type="Proteomes" id="UP000309340">
    <property type="component" value="Unassembled WGS sequence"/>
</dbReference>
<sequence>MYAASKLHVYTCGHETRLTITQPHSTRPETRTRNSCALRTDLISEPCTACRPRGIPRTFEAAGLLSRAADLIQEFTANVIRRHDAPGQITEADWMHQRVTEEVRAQFAERRVQASRRRRAIEEANRGARHTTAPPIVQQQGSIDLERRMTTGIIAQTTTAYTKLLTSISREKLLPEPPASSSSSSQAAQTRPPPRPQDHPEASASKQANRHAVVINNHLFEANGQDSEIWFAGQPAIGDAARAPLSTQAIEHASTP</sequence>
<name>A0A4U0XXT2_9PEZI</name>
<comment type="caution">
    <text evidence="2">The sequence shown here is derived from an EMBL/GenBank/DDBJ whole genome shotgun (WGS) entry which is preliminary data.</text>
</comment>
<accession>A0A4U0XXT2</accession>
<evidence type="ECO:0000256" key="1">
    <source>
        <dbReference type="SAM" id="MobiDB-lite"/>
    </source>
</evidence>
<evidence type="ECO:0000313" key="2">
    <source>
        <dbReference type="EMBL" id="TKA82774.1"/>
    </source>
</evidence>
<dbReference type="EMBL" id="NAJQ01000025">
    <property type="protein sequence ID" value="TKA82774.1"/>
    <property type="molecule type" value="Genomic_DNA"/>
</dbReference>
<dbReference type="AlphaFoldDB" id="A0A4U0XXT2"/>
<gene>
    <name evidence="2" type="ORF">B0A55_01783</name>
</gene>
<keyword evidence="3" id="KW-1185">Reference proteome</keyword>
<protein>
    <submittedName>
        <fullName evidence="2">Uncharacterized protein</fullName>
    </submittedName>
</protein>
<dbReference type="OrthoDB" id="3933401at2759"/>